<organism evidence="1 2">
    <name type="scientific">Pseudomonas savastanoi pv. glycinea str. race 4</name>
    <dbReference type="NCBI Taxonomy" id="875330"/>
    <lineage>
        <taxon>Bacteria</taxon>
        <taxon>Pseudomonadati</taxon>
        <taxon>Pseudomonadota</taxon>
        <taxon>Gammaproteobacteria</taxon>
        <taxon>Pseudomonadales</taxon>
        <taxon>Pseudomonadaceae</taxon>
        <taxon>Pseudomonas</taxon>
    </lineage>
</organism>
<dbReference type="HOGENOM" id="CLU_3146489_0_0_6"/>
<dbReference type="Proteomes" id="UP000005466">
    <property type="component" value="Unassembled WGS sequence"/>
</dbReference>
<evidence type="ECO:0000313" key="2">
    <source>
        <dbReference type="Proteomes" id="UP000005466"/>
    </source>
</evidence>
<dbReference type="GO" id="GO:0016301">
    <property type="term" value="F:kinase activity"/>
    <property type="evidence" value="ECO:0007669"/>
    <property type="project" value="UniProtKB-KW"/>
</dbReference>
<dbReference type="AlphaFoldDB" id="F3CHS8"/>
<sequence>GLPLFLLLISLAVPLILWAGLKLGATTSPEYFTLGIGIAANSKSLALPA</sequence>
<dbReference type="EMBL" id="ADWY01003209">
    <property type="protein sequence ID" value="EGH18820.1"/>
    <property type="molecule type" value="Genomic_DNA"/>
</dbReference>
<feature type="non-terminal residue" evidence="1">
    <location>
        <position position="1"/>
    </location>
</feature>
<protein>
    <submittedName>
        <fullName evidence="1">Sensory box histidine kinase</fullName>
    </submittedName>
</protein>
<reference evidence="1 2" key="1">
    <citation type="journal article" date="2011" name="PLoS Pathog.">
        <title>Dynamic evolution of pathogenicity revealed by sequencing and comparative genomics of 19 Pseudomonas syringae isolates.</title>
        <authorList>
            <person name="Baltrus D.A."/>
            <person name="Nishimura M.T."/>
            <person name="Romanchuk A."/>
            <person name="Chang J.H."/>
            <person name="Mukhtar M.S."/>
            <person name="Cherkis K."/>
            <person name="Roach J."/>
            <person name="Grant S.R."/>
            <person name="Jones C.D."/>
            <person name="Dangl J.L."/>
        </authorList>
    </citation>
    <scope>NUCLEOTIDE SEQUENCE [LARGE SCALE GENOMIC DNA]</scope>
    <source>
        <strain evidence="2">race 4</strain>
    </source>
</reference>
<keyword evidence="1" id="KW-0418">Kinase</keyword>
<comment type="caution">
    <text evidence="1">The sequence shown here is derived from an EMBL/GenBank/DDBJ whole genome shotgun (WGS) entry which is preliminary data.</text>
</comment>
<feature type="non-terminal residue" evidence="1">
    <location>
        <position position="49"/>
    </location>
</feature>
<name>F3CHS8_PSESG</name>
<gene>
    <name evidence="1" type="ORF">Pgy4_38256</name>
</gene>
<proteinExistence type="predicted"/>
<keyword evidence="1" id="KW-0808">Transferase</keyword>
<evidence type="ECO:0000313" key="1">
    <source>
        <dbReference type="EMBL" id="EGH18820.1"/>
    </source>
</evidence>
<accession>F3CHS8</accession>